<comment type="caution">
    <text evidence="2">The sequence shown here is derived from an EMBL/GenBank/DDBJ whole genome shotgun (WGS) entry which is preliminary data.</text>
</comment>
<evidence type="ECO:0000256" key="1">
    <source>
        <dbReference type="SAM" id="SignalP"/>
    </source>
</evidence>
<keyword evidence="3" id="KW-1185">Reference proteome</keyword>
<evidence type="ECO:0000313" key="3">
    <source>
        <dbReference type="Proteomes" id="UP000054717"/>
    </source>
</evidence>
<gene>
    <name evidence="2" type="ORF">AWB66_03786</name>
</gene>
<dbReference type="STRING" id="326475.AWB66_03786"/>
<evidence type="ECO:0008006" key="4">
    <source>
        <dbReference type="Google" id="ProtNLM"/>
    </source>
</evidence>
<organism evidence="2 3">
    <name type="scientific">Caballeronia telluris</name>
    <dbReference type="NCBI Taxonomy" id="326475"/>
    <lineage>
        <taxon>Bacteria</taxon>
        <taxon>Pseudomonadati</taxon>
        <taxon>Pseudomonadota</taxon>
        <taxon>Betaproteobacteria</taxon>
        <taxon>Burkholderiales</taxon>
        <taxon>Burkholderiaceae</taxon>
        <taxon>Caballeronia</taxon>
    </lineage>
</organism>
<dbReference type="RefSeq" id="WP_087631702.1">
    <property type="nucleotide sequence ID" value="NZ_FCNZ02000014.1"/>
</dbReference>
<dbReference type="EMBL" id="FCNZ02000014">
    <property type="protein sequence ID" value="SAL63538.1"/>
    <property type="molecule type" value="Genomic_DNA"/>
</dbReference>
<keyword evidence="1" id="KW-0732">Signal</keyword>
<accession>A0A158J3V4</accession>
<sequence>MTTKTKLCILALTLLASHTAFAAGGKGMTWFKTGHANGVDSVSCTNTDGTKCDAYQGDTACSIKLPVLCINQDGAPGPVPSNSYNGWAKGNIGLSRAVRGDTMTSLADGNAICRGEFGPGYRMAEFHDGSGGWGWQAYGNIDGSSRFWVTTSDQSSNCWNK</sequence>
<dbReference type="Proteomes" id="UP000054717">
    <property type="component" value="Unassembled WGS sequence"/>
</dbReference>
<feature type="chain" id="PRO_5011111095" description="Flagellar hook-length control protein" evidence="1">
    <location>
        <begin position="23"/>
        <end position="161"/>
    </location>
</feature>
<dbReference type="AlphaFoldDB" id="A0A158J3V4"/>
<protein>
    <recommendedName>
        <fullName evidence="4">Flagellar hook-length control protein</fullName>
    </recommendedName>
</protein>
<name>A0A158J3V4_9BURK</name>
<proteinExistence type="predicted"/>
<evidence type="ECO:0000313" key="2">
    <source>
        <dbReference type="EMBL" id="SAL63538.1"/>
    </source>
</evidence>
<reference evidence="2" key="1">
    <citation type="submission" date="2016-01" db="EMBL/GenBank/DDBJ databases">
        <authorList>
            <person name="Peeters Charlotte."/>
        </authorList>
    </citation>
    <scope>NUCLEOTIDE SEQUENCE</scope>
    <source>
        <strain evidence="2">LMG 22936</strain>
    </source>
</reference>
<feature type="signal peptide" evidence="1">
    <location>
        <begin position="1"/>
        <end position="22"/>
    </location>
</feature>